<keyword evidence="7 12" id="KW-0328">Glycosyltransferase</keyword>
<dbReference type="RefSeq" id="WP_132283300.1">
    <property type="nucleotide sequence ID" value="NZ_SMGQ01000017.1"/>
</dbReference>
<evidence type="ECO:0000313" key="16">
    <source>
        <dbReference type="Proteomes" id="UP000294545"/>
    </source>
</evidence>
<evidence type="ECO:0000313" key="15">
    <source>
        <dbReference type="EMBL" id="TCK87994.1"/>
    </source>
</evidence>
<evidence type="ECO:0000256" key="11">
    <source>
        <dbReference type="ARBA" id="ARBA00069173"/>
    </source>
</evidence>
<dbReference type="GO" id="GO:0034213">
    <property type="term" value="P:quinolinate catabolic process"/>
    <property type="evidence" value="ECO:0007669"/>
    <property type="project" value="TreeGrafter"/>
</dbReference>
<dbReference type="UniPathway" id="UPA00253">
    <property type="reaction ID" value="UER00331"/>
</dbReference>
<dbReference type="PANTHER" id="PTHR32179">
    <property type="entry name" value="NICOTINATE-NUCLEOTIDE PYROPHOSPHORYLASE [CARBOXYLATING]"/>
    <property type="match status" value="1"/>
</dbReference>
<evidence type="ECO:0000259" key="13">
    <source>
        <dbReference type="Pfam" id="PF01729"/>
    </source>
</evidence>
<dbReference type="Pfam" id="PF01729">
    <property type="entry name" value="QRPTase_C"/>
    <property type="match status" value="1"/>
</dbReference>
<dbReference type="FunFam" id="3.20.20.70:FF:000030">
    <property type="entry name" value="Nicotinate-nucleotide pyrophosphorylase, carboxylating"/>
    <property type="match status" value="1"/>
</dbReference>
<dbReference type="GO" id="GO:0009435">
    <property type="term" value="P:NAD+ biosynthetic process"/>
    <property type="evidence" value="ECO:0007669"/>
    <property type="project" value="UniProtKB-UniPathway"/>
</dbReference>
<dbReference type="InterPro" id="IPR022412">
    <property type="entry name" value="Quinolinate_PRibosylTrfase_N"/>
</dbReference>
<evidence type="ECO:0000256" key="12">
    <source>
        <dbReference type="PIRNR" id="PIRNR006250"/>
    </source>
</evidence>
<evidence type="ECO:0000256" key="9">
    <source>
        <dbReference type="ARBA" id="ARBA00033102"/>
    </source>
</evidence>
<evidence type="ECO:0000259" key="14">
    <source>
        <dbReference type="Pfam" id="PF02749"/>
    </source>
</evidence>
<dbReference type="InterPro" id="IPR002638">
    <property type="entry name" value="Quinolinate_PRibosylTrfase_C"/>
</dbReference>
<dbReference type="InterPro" id="IPR037128">
    <property type="entry name" value="Quinolinate_PRibosylTase_N_sf"/>
</dbReference>
<evidence type="ECO:0000256" key="2">
    <source>
        <dbReference type="ARBA" id="ARBA00004893"/>
    </source>
</evidence>
<comment type="function">
    <text evidence="1">Involved in the catabolism of quinolinic acid (QA).</text>
</comment>
<comment type="catalytic activity">
    <reaction evidence="10">
        <text>nicotinate beta-D-ribonucleotide + CO2 + diphosphate = quinolinate + 5-phospho-alpha-D-ribose 1-diphosphate + 2 H(+)</text>
        <dbReference type="Rhea" id="RHEA:12733"/>
        <dbReference type="ChEBI" id="CHEBI:15378"/>
        <dbReference type="ChEBI" id="CHEBI:16526"/>
        <dbReference type="ChEBI" id="CHEBI:29959"/>
        <dbReference type="ChEBI" id="CHEBI:33019"/>
        <dbReference type="ChEBI" id="CHEBI:57502"/>
        <dbReference type="ChEBI" id="CHEBI:58017"/>
        <dbReference type="EC" id="2.4.2.19"/>
    </reaction>
</comment>
<gene>
    <name evidence="15" type="ORF">EDC19_2641</name>
</gene>
<comment type="subunit">
    <text evidence="4">Hexamer formed by 3 homodimers.</text>
</comment>
<dbReference type="InterPro" id="IPR004393">
    <property type="entry name" value="NadC"/>
</dbReference>
<dbReference type="SUPFAM" id="SSF51690">
    <property type="entry name" value="Nicotinate/Quinolinate PRTase C-terminal domain-like"/>
    <property type="match status" value="1"/>
</dbReference>
<dbReference type="Pfam" id="PF02749">
    <property type="entry name" value="QRPTase_N"/>
    <property type="match status" value="1"/>
</dbReference>
<accession>A0A4R1MAL2</accession>
<evidence type="ECO:0000256" key="1">
    <source>
        <dbReference type="ARBA" id="ARBA00003237"/>
    </source>
</evidence>
<evidence type="ECO:0000256" key="4">
    <source>
        <dbReference type="ARBA" id="ARBA00011218"/>
    </source>
</evidence>
<dbReference type="Gene3D" id="3.20.20.70">
    <property type="entry name" value="Aldolase class I"/>
    <property type="match status" value="1"/>
</dbReference>
<evidence type="ECO:0000256" key="3">
    <source>
        <dbReference type="ARBA" id="ARBA00009400"/>
    </source>
</evidence>
<keyword evidence="8 12" id="KW-0808">Transferase</keyword>
<name>A0A4R1MAL2_9FIRM</name>
<comment type="similarity">
    <text evidence="3 12">Belongs to the NadC/ModD family.</text>
</comment>
<dbReference type="Proteomes" id="UP000294545">
    <property type="component" value="Unassembled WGS sequence"/>
</dbReference>
<evidence type="ECO:0000256" key="10">
    <source>
        <dbReference type="ARBA" id="ARBA00047445"/>
    </source>
</evidence>
<dbReference type="NCBIfam" id="TIGR00078">
    <property type="entry name" value="nadC"/>
    <property type="match status" value="1"/>
</dbReference>
<dbReference type="CDD" id="cd01572">
    <property type="entry name" value="QPRTase"/>
    <property type="match status" value="1"/>
</dbReference>
<dbReference type="GO" id="GO:0004514">
    <property type="term" value="F:nicotinate-nucleotide diphosphorylase (carboxylating) activity"/>
    <property type="evidence" value="ECO:0007669"/>
    <property type="project" value="UniProtKB-EC"/>
</dbReference>
<proteinExistence type="inferred from homology"/>
<dbReference type="SUPFAM" id="SSF54675">
    <property type="entry name" value="Nicotinate/Quinolinate PRTase N-terminal domain-like"/>
    <property type="match status" value="1"/>
</dbReference>
<comment type="caution">
    <text evidence="15">The sequence shown here is derived from an EMBL/GenBank/DDBJ whole genome shotgun (WGS) entry which is preliminary data.</text>
</comment>
<comment type="pathway">
    <text evidence="2">Cofactor biosynthesis; NAD(+) biosynthesis; nicotinate D-ribonucleotide from quinolinate: step 1/1.</text>
</comment>
<reference evidence="15 16" key="1">
    <citation type="submission" date="2019-03" db="EMBL/GenBank/DDBJ databases">
        <title>Genomic Encyclopedia of Type Strains, Phase IV (KMG-IV): sequencing the most valuable type-strain genomes for metagenomic binning, comparative biology and taxonomic classification.</title>
        <authorList>
            <person name="Goeker M."/>
        </authorList>
    </citation>
    <scope>NUCLEOTIDE SEQUENCE [LARGE SCALE GENOMIC DNA]</scope>
    <source>
        <strain evidence="15 16">DSM 24176</strain>
    </source>
</reference>
<dbReference type="FunFam" id="3.90.1170.20:FF:000001">
    <property type="entry name" value="Nicotinate-nucleotide diphosphorylase (Carboxylating)"/>
    <property type="match status" value="1"/>
</dbReference>
<evidence type="ECO:0000256" key="7">
    <source>
        <dbReference type="ARBA" id="ARBA00022676"/>
    </source>
</evidence>
<dbReference type="PANTHER" id="PTHR32179:SF3">
    <property type="entry name" value="NICOTINATE-NUCLEOTIDE PYROPHOSPHORYLASE [CARBOXYLATING]"/>
    <property type="match status" value="1"/>
</dbReference>
<dbReference type="InterPro" id="IPR036068">
    <property type="entry name" value="Nicotinate_pribotase-like_C"/>
</dbReference>
<keyword evidence="6" id="KW-0662">Pyridine nucleotide biosynthesis</keyword>
<dbReference type="PIRSF" id="PIRSF006250">
    <property type="entry name" value="NadC_ModD"/>
    <property type="match status" value="1"/>
</dbReference>
<dbReference type="EC" id="2.4.2.19" evidence="5"/>
<feature type="domain" description="Quinolinate phosphoribosyl transferase C-terminal" evidence="13">
    <location>
        <begin position="110"/>
        <end position="275"/>
    </location>
</feature>
<dbReference type="Gene3D" id="3.90.1170.20">
    <property type="entry name" value="Quinolinate phosphoribosyl transferase, N-terminal domain"/>
    <property type="match status" value="1"/>
</dbReference>
<evidence type="ECO:0000256" key="8">
    <source>
        <dbReference type="ARBA" id="ARBA00022679"/>
    </source>
</evidence>
<dbReference type="EMBL" id="SMGQ01000017">
    <property type="protein sequence ID" value="TCK87994.1"/>
    <property type="molecule type" value="Genomic_DNA"/>
</dbReference>
<dbReference type="AlphaFoldDB" id="A0A4R1MAL2"/>
<dbReference type="InterPro" id="IPR027277">
    <property type="entry name" value="NadC/ModD"/>
</dbReference>
<dbReference type="InterPro" id="IPR013785">
    <property type="entry name" value="Aldolase_TIM"/>
</dbReference>
<feature type="domain" description="Quinolinate phosphoribosyl transferase N-terminal" evidence="14">
    <location>
        <begin position="23"/>
        <end position="108"/>
    </location>
</feature>
<dbReference type="GO" id="GO:0005737">
    <property type="term" value="C:cytoplasm"/>
    <property type="evidence" value="ECO:0007669"/>
    <property type="project" value="TreeGrafter"/>
</dbReference>
<keyword evidence="16" id="KW-1185">Reference proteome</keyword>
<evidence type="ECO:0000256" key="6">
    <source>
        <dbReference type="ARBA" id="ARBA00022642"/>
    </source>
</evidence>
<protein>
    <recommendedName>
        <fullName evidence="11">Probable nicotinate-nucleotide pyrophosphorylase [carboxylating]</fullName>
        <ecNumber evidence="5">2.4.2.19</ecNumber>
    </recommendedName>
    <alternativeName>
        <fullName evidence="9">Quinolinate phosphoribosyltransferase [decarboxylating]</fullName>
    </alternativeName>
</protein>
<organism evidence="15 16">
    <name type="scientific">Natranaerovirga hydrolytica</name>
    <dbReference type="NCBI Taxonomy" id="680378"/>
    <lineage>
        <taxon>Bacteria</taxon>
        <taxon>Bacillati</taxon>
        <taxon>Bacillota</taxon>
        <taxon>Clostridia</taxon>
        <taxon>Lachnospirales</taxon>
        <taxon>Natranaerovirgaceae</taxon>
        <taxon>Natranaerovirga</taxon>
    </lineage>
</organism>
<evidence type="ECO:0000256" key="5">
    <source>
        <dbReference type="ARBA" id="ARBA00011944"/>
    </source>
</evidence>
<dbReference type="OrthoDB" id="9782546at2"/>
<sequence>MTEELQIKKIIKNALLEDIGTGDITTNTIINKEATISGKILAKEEGIICGTQIFKWVFETIDPTVEIAFNFSDGDSIKKNDLIGKVKGNTRSILTAERVALNFLQRLSGISTKTAFLVTQINNTHTKITDTRKTTPGLRILEKYAVKIGGGVNHRFNLSDGILIKDNHIKGAMGIRNAVKKAKENAPHTLKIEVEVETIEQVKEALEAKADGIMLDNMSLETMKKAVEIIDKKALTEASGNMDGKDIQQIANMGINYISIGGLTHTIKALDISLKF</sequence>